<evidence type="ECO:0000313" key="12">
    <source>
        <dbReference type="EMBL" id="SFV40298.1"/>
    </source>
</evidence>
<dbReference type="Proteomes" id="UP000190935">
    <property type="component" value="Chromosome I"/>
</dbReference>
<feature type="transmembrane region" description="Helical" evidence="8">
    <location>
        <begin position="66"/>
        <end position="87"/>
    </location>
</feature>
<dbReference type="SUPFAM" id="SSF161098">
    <property type="entry name" value="MetI-like"/>
    <property type="match status" value="1"/>
</dbReference>
<keyword evidence="4 8" id="KW-1003">Cell membrane</keyword>
<dbReference type="GeneID" id="95348956"/>
<sequence length="296" mass="31871">MNPKTINKFALNTIKVIAGLVVIILAFLIGRILIQGVPHISWHFLTSPSQEFVSGGGISYQLFNSFYLLVLTLLISFPISLGAGIFLSEYAPKNWLTEILRMSIEILSSLPSVVVGLFGFLLFVVQFKLGFSIIAGAIALTFFNLPLLTSNVEQALNSVSDLQREAGMALGLSKWRTVIKVIIPEALPGIVTGIVLGAGRVFGEAAALIYTAGQSASTIDFTNWNPFNAASPLNWSRPAETLAVHIWKINSEGIMPDAAAVSAGTSAVLIIVVLIFNLSARYLGNKLYRKFTAAGK</sequence>
<evidence type="ECO:0000256" key="1">
    <source>
        <dbReference type="ARBA" id="ARBA00004651"/>
    </source>
</evidence>
<dbReference type="InterPro" id="IPR005672">
    <property type="entry name" value="Phosphate_PstA"/>
</dbReference>
<dbReference type="RefSeq" id="WP_010498056.1">
    <property type="nucleotide sequence ID" value="NZ_CP113926.1"/>
</dbReference>
<dbReference type="Proteomes" id="UP000051491">
    <property type="component" value="Unassembled WGS sequence"/>
</dbReference>
<evidence type="ECO:0000256" key="6">
    <source>
        <dbReference type="ARBA" id="ARBA00022989"/>
    </source>
</evidence>
<dbReference type="GO" id="GO:0005315">
    <property type="term" value="F:phosphate transmembrane transporter activity"/>
    <property type="evidence" value="ECO:0007669"/>
    <property type="project" value="InterPro"/>
</dbReference>
<comment type="subcellular location">
    <subcellularLocation>
        <location evidence="1 8">Cell membrane</location>
        <topology evidence="1 8">Multi-pass membrane protein</topology>
    </subcellularLocation>
</comment>
<evidence type="ECO:0000256" key="2">
    <source>
        <dbReference type="ARBA" id="ARBA00007069"/>
    </source>
</evidence>
<dbReference type="EMBL" id="DYXG01000030">
    <property type="protein sequence ID" value="HJE96624.1"/>
    <property type="molecule type" value="Genomic_DNA"/>
</dbReference>
<keyword evidence="6 8" id="KW-1133">Transmembrane helix</keyword>
<evidence type="ECO:0000256" key="3">
    <source>
        <dbReference type="ARBA" id="ARBA00022448"/>
    </source>
</evidence>
<comment type="caution">
    <text evidence="8">Lacks conserved residue(s) required for the propagation of feature annotation.</text>
</comment>
<dbReference type="AlphaFoldDB" id="A0A0R2JVH1"/>
<dbReference type="Proteomes" id="UP000707535">
    <property type="component" value="Unassembled WGS sequence"/>
</dbReference>
<dbReference type="GO" id="GO:0005886">
    <property type="term" value="C:plasma membrane"/>
    <property type="evidence" value="ECO:0007669"/>
    <property type="project" value="UniProtKB-SubCell"/>
</dbReference>
<comment type="similarity">
    <text evidence="2 8">Belongs to the binding-protein-dependent transport system permease family. CysTW subfamily.</text>
</comment>
<accession>A0A0R2JVH1</accession>
<dbReference type="EMBL" id="JQBK01000095">
    <property type="protein sequence ID" value="KRN80979.1"/>
    <property type="molecule type" value="Genomic_DNA"/>
</dbReference>
<reference evidence="14" key="2">
    <citation type="submission" date="2016-11" db="EMBL/GenBank/DDBJ databases">
        <authorList>
            <person name="Papadimitriou K."/>
        </authorList>
    </citation>
    <scope>NUCLEOTIDE SEQUENCE [LARGE SCALE GENOMIC DNA]</scope>
    <source>
        <strain evidence="14">ACA-DC 1533</strain>
    </source>
</reference>
<dbReference type="Gene3D" id="1.10.3720.10">
    <property type="entry name" value="MetI-like"/>
    <property type="match status" value="1"/>
</dbReference>
<dbReference type="KEGG" id="laca:LAC1533_0878"/>
<reference evidence="12" key="3">
    <citation type="submission" date="2016-11" db="EMBL/GenBank/DDBJ databases">
        <authorList>
            <person name="Jaros S."/>
            <person name="Januszkiewicz K."/>
            <person name="Wedrychowicz H."/>
        </authorList>
    </citation>
    <scope>NUCLEOTIDE SEQUENCE [LARGE SCALE GENOMIC DNA]</scope>
    <source>
        <strain evidence="12">ACA-DC 1533</strain>
    </source>
</reference>
<proteinExistence type="inferred from homology"/>
<evidence type="ECO:0000256" key="7">
    <source>
        <dbReference type="ARBA" id="ARBA00023136"/>
    </source>
</evidence>
<dbReference type="EMBL" id="LT630287">
    <property type="protein sequence ID" value="SFV40298.1"/>
    <property type="molecule type" value="Genomic_DNA"/>
</dbReference>
<feature type="transmembrane region" description="Helical" evidence="8">
    <location>
        <begin position="12"/>
        <end position="34"/>
    </location>
</feature>
<evidence type="ECO:0000313" key="11">
    <source>
        <dbReference type="EMBL" id="KRN80979.1"/>
    </source>
</evidence>
<dbReference type="PANTHER" id="PTHR43470">
    <property type="entry name" value="PHOSPHATE TRANSPORT SYSTEM PERMEASE PROTEIN PSTA-RELATED"/>
    <property type="match status" value="1"/>
</dbReference>
<feature type="transmembrane region" description="Helical" evidence="8">
    <location>
        <begin position="129"/>
        <end position="148"/>
    </location>
</feature>
<feature type="domain" description="ABC transmembrane type-1" evidence="9">
    <location>
        <begin position="62"/>
        <end position="280"/>
    </location>
</feature>
<keyword evidence="5 8" id="KW-0812">Transmembrane</keyword>
<evidence type="ECO:0000256" key="4">
    <source>
        <dbReference type="ARBA" id="ARBA00022475"/>
    </source>
</evidence>
<dbReference type="CDD" id="cd06261">
    <property type="entry name" value="TM_PBP2"/>
    <property type="match status" value="1"/>
</dbReference>
<evidence type="ECO:0000313" key="10">
    <source>
        <dbReference type="EMBL" id="HJE96624.1"/>
    </source>
</evidence>
<dbReference type="Pfam" id="PF00528">
    <property type="entry name" value="BPD_transp_1"/>
    <property type="match status" value="1"/>
</dbReference>
<keyword evidence="7 8" id="KW-0472">Membrane</keyword>
<evidence type="ECO:0000313" key="13">
    <source>
        <dbReference type="Proteomes" id="UP000051491"/>
    </source>
</evidence>
<reference evidence="10" key="5">
    <citation type="submission" date="2021-09" db="EMBL/GenBank/DDBJ databases">
        <authorList>
            <person name="Gilroy R."/>
        </authorList>
    </citation>
    <scope>NUCLEOTIDE SEQUENCE</scope>
    <source>
        <strain evidence="10">CHK174-6876</strain>
    </source>
</reference>
<reference evidence="10" key="4">
    <citation type="journal article" date="2021" name="PeerJ">
        <title>Extensive microbial diversity within the chicken gut microbiome revealed by metagenomics and culture.</title>
        <authorList>
            <person name="Gilroy R."/>
            <person name="Ravi A."/>
            <person name="Getino M."/>
            <person name="Pursley I."/>
            <person name="Horton D.L."/>
            <person name="Alikhan N.F."/>
            <person name="Baker D."/>
            <person name="Gharbi K."/>
            <person name="Hall N."/>
            <person name="Watson M."/>
            <person name="Adriaenssens E.M."/>
            <person name="Foster-Nyarko E."/>
            <person name="Jarju S."/>
            <person name="Secka A."/>
            <person name="Antonio M."/>
            <person name="Oren A."/>
            <person name="Chaudhuri R.R."/>
            <person name="La Ragione R."/>
            <person name="Hildebrand F."/>
            <person name="Pallen M.J."/>
        </authorList>
    </citation>
    <scope>NUCLEOTIDE SEQUENCE</scope>
    <source>
        <strain evidence="10">CHK174-6876</strain>
    </source>
</reference>
<organism evidence="11 13">
    <name type="scientific">Ligilactobacillus acidipiscis</name>
    <dbReference type="NCBI Taxonomy" id="89059"/>
    <lineage>
        <taxon>Bacteria</taxon>
        <taxon>Bacillati</taxon>
        <taxon>Bacillota</taxon>
        <taxon>Bacilli</taxon>
        <taxon>Lactobacillales</taxon>
        <taxon>Lactobacillaceae</taxon>
        <taxon>Ligilactobacillus</taxon>
    </lineage>
</organism>
<evidence type="ECO:0000259" key="9">
    <source>
        <dbReference type="PROSITE" id="PS50928"/>
    </source>
</evidence>
<feature type="transmembrane region" description="Helical" evidence="8">
    <location>
        <begin position="258"/>
        <end position="280"/>
    </location>
</feature>
<evidence type="ECO:0000256" key="5">
    <source>
        <dbReference type="ARBA" id="ARBA00022692"/>
    </source>
</evidence>
<gene>
    <name evidence="10" type="primary">pstA</name>
    <name evidence="11" type="ORF">IV43_GL002250</name>
    <name evidence="10" type="ORF">K8V00_03300</name>
    <name evidence="12" type="ORF">LAC1533_0878</name>
</gene>
<dbReference type="GO" id="GO:0035435">
    <property type="term" value="P:phosphate ion transmembrane transport"/>
    <property type="evidence" value="ECO:0007669"/>
    <property type="project" value="InterPro"/>
</dbReference>
<dbReference type="STRING" id="89059.LAC1533_0878"/>
<protein>
    <recommendedName>
        <fullName evidence="8">Phosphate transport system permease protein PstA</fullName>
    </recommendedName>
</protein>
<evidence type="ECO:0000256" key="8">
    <source>
        <dbReference type="RuleBase" id="RU363043"/>
    </source>
</evidence>
<reference evidence="11 13" key="1">
    <citation type="journal article" date="2015" name="Genome Announc.">
        <title>Expanding the biotechnology potential of lactobacilli through comparative genomics of 213 strains and associated genera.</title>
        <authorList>
            <person name="Sun Z."/>
            <person name="Harris H.M."/>
            <person name="McCann A."/>
            <person name="Guo C."/>
            <person name="Argimon S."/>
            <person name="Zhang W."/>
            <person name="Yang X."/>
            <person name="Jeffery I.B."/>
            <person name="Cooney J.C."/>
            <person name="Kagawa T.F."/>
            <person name="Liu W."/>
            <person name="Song Y."/>
            <person name="Salvetti E."/>
            <person name="Wrobel A."/>
            <person name="Rasinkangas P."/>
            <person name="Parkhill J."/>
            <person name="Rea M.C."/>
            <person name="O'Sullivan O."/>
            <person name="Ritari J."/>
            <person name="Douillard F.P."/>
            <person name="Paul Ross R."/>
            <person name="Yang R."/>
            <person name="Briner A.E."/>
            <person name="Felis G.E."/>
            <person name="de Vos W.M."/>
            <person name="Barrangou R."/>
            <person name="Klaenhammer T.R."/>
            <person name="Caufield P.W."/>
            <person name="Cui Y."/>
            <person name="Zhang H."/>
            <person name="O'Toole P.W."/>
        </authorList>
    </citation>
    <scope>NUCLEOTIDE SEQUENCE [LARGE SCALE GENOMIC DNA]</scope>
    <source>
        <strain evidence="11 13">DSM 15353</strain>
    </source>
</reference>
<feature type="transmembrane region" description="Helical" evidence="8">
    <location>
        <begin position="99"/>
        <end position="123"/>
    </location>
</feature>
<evidence type="ECO:0000313" key="14">
    <source>
        <dbReference type="Proteomes" id="UP000190935"/>
    </source>
</evidence>
<dbReference type="PANTHER" id="PTHR43470:SF4">
    <property type="entry name" value="ABC TRANSPORTER PERMEASE PROTEIN YQGI-RELATED"/>
    <property type="match status" value="1"/>
</dbReference>
<name>A0A0R2JVH1_9LACO</name>
<dbReference type="PROSITE" id="PS50928">
    <property type="entry name" value="ABC_TM1"/>
    <property type="match status" value="1"/>
</dbReference>
<dbReference type="NCBIfam" id="TIGR00974">
    <property type="entry name" value="3a0107s02c"/>
    <property type="match status" value="1"/>
</dbReference>
<dbReference type="InterPro" id="IPR000515">
    <property type="entry name" value="MetI-like"/>
</dbReference>
<dbReference type="InterPro" id="IPR035906">
    <property type="entry name" value="MetI-like_sf"/>
</dbReference>
<dbReference type="OrthoDB" id="9807065at2"/>
<keyword evidence="3" id="KW-0813">Transport</keyword>
<dbReference type="PATRIC" id="fig|89059.3.peg.2370"/>